<reference evidence="1" key="1">
    <citation type="submission" date="2021-03" db="EMBL/GenBank/DDBJ databases">
        <title>Evolutionary priming and transition to the ectomycorrhizal habit in an iconic lineage of mushroom-forming fungi: is preadaptation a requirement?</title>
        <authorList>
            <consortium name="DOE Joint Genome Institute"/>
            <person name="Looney B.P."/>
            <person name="Miyauchi S."/>
            <person name="Morin E."/>
            <person name="Drula E."/>
            <person name="Courty P.E."/>
            <person name="Chicoki N."/>
            <person name="Fauchery L."/>
            <person name="Kohler A."/>
            <person name="Kuo A."/>
            <person name="LaButti K."/>
            <person name="Pangilinan J."/>
            <person name="Lipzen A."/>
            <person name="Riley R."/>
            <person name="Andreopoulos W."/>
            <person name="He G."/>
            <person name="Johnson J."/>
            <person name="Barry K.W."/>
            <person name="Grigoriev I.V."/>
            <person name="Nagy L."/>
            <person name="Hibbett D."/>
            <person name="Henrissat B."/>
            <person name="Matheny P.B."/>
            <person name="Labbe J."/>
            <person name="Martin A.F."/>
        </authorList>
    </citation>
    <scope>NUCLEOTIDE SEQUENCE</scope>
    <source>
        <strain evidence="1">BPL698</strain>
    </source>
</reference>
<dbReference type="Proteomes" id="UP001207468">
    <property type="component" value="Unassembled WGS sequence"/>
</dbReference>
<organism evidence="1 2">
    <name type="scientific">Russula earlei</name>
    <dbReference type="NCBI Taxonomy" id="71964"/>
    <lineage>
        <taxon>Eukaryota</taxon>
        <taxon>Fungi</taxon>
        <taxon>Dikarya</taxon>
        <taxon>Basidiomycota</taxon>
        <taxon>Agaricomycotina</taxon>
        <taxon>Agaricomycetes</taxon>
        <taxon>Russulales</taxon>
        <taxon>Russulaceae</taxon>
        <taxon>Russula</taxon>
    </lineage>
</organism>
<name>A0ACC0UDR0_9AGAM</name>
<dbReference type="EMBL" id="JAGFNK010000054">
    <property type="protein sequence ID" value="KAI9509869.1"/>
    <property type="molecule type" value="Genomic_DNA"/>
</dbReference>
<accession>A0ACC0UDR0</accession>
<proteinExistence type="predicted"/>
<keyword evidence="2" id="KW-1185">Reference proteome</keyword>
<evidence type="ECO:0000313" key="1">
    <source>
        <dbReference type="EMBL" id="KAI9509869.1"/>
    </source>
</evidence>
<comment type="caution">
    <text evidence="1">The sequence shown here is derived from an EMBL/GenBank/DDBJ whole genome shotgun (WGS) entry which is preliminary data.</text>
</comment>
<evidence type="ECO:0000313" key="2">
    <source>
        <dbReference type="Proteomes" id="UP001207468"/>
    </source>
</evidence>
<protein>
    <submittedName>
        <fullName evidence="1">Uncharacterized protein</fullName>
    </submittedName>
</protein>
<sequence length="108" mass="11713">MVDSRPTPTPSCNQRTSRIGTFRRRAPAPKSHLASISLSVACFTVYGVLFFKLAAPLRPAKAISVYLISRMMTQIKNAGGARRRSRTYLSYSTRSISFGGGGGVIALM</sequence>
<gene>
    <name evidence="1" type="ORF">F5148DRAFT_1366902</name>
</gene>